<reference evidence="3" key="2">
    <citation type="submission" date="2023-06" db="EMBL/GenBank/DDBJ databases">
        <authorList>
            <consortium name="Lawrence Berkeley National Laboratory"/>
            <person name="Haridas S."/>
            <person name="Hensen N."/>
            <person name="Bonometti L."/>
            <person name="Westerberg I."/>
            <person name="Brannstrom I.O."/>
            <person name="Guillou S."/>
            <person name="Cros-Aarteil S."/>
            <person name="Calhoun S."/>
            <person name="Kuo A."/>
            <person name="Mondo S."/>
            <person name="Pangilinan J."/>
            <person name="Riley R."/>
            <person name="Labutti K."/>
            <person name="Andreopoulos B."/>
            <person name="Lipzen A."/>
            <person name="Chen C."/>
            <person name="Yanf M."/>
            <person name="Daum C."/>
            <person name="Ng V."/>
            <person name="Clum A."/>
            <person name="Steindorff A."/>
            <person name="Ohm R."/>
            <person name="Martin F."/>
            <person name="Silar P."/>
            <person name="Natvig D."/>
            <person name="Lalanne C."/>
            <person name="Gautier V."/>
            <person name="Ament-Velasquez S.L."/>
            <person name="Kruys A."/>
            <person name="Hutchinson M.I."/>
            <person name="Powell A.J."/>
            <person name="Barry K."/>
            <person name="Miller A.N."/>
            <person name="Grigoriev I.V."/>
            <person name="Debuchy R."/>
            <person name="Gladieux P."/>
            <person name="Thoren M.H."/>
            <person name="Johannesson H."/>
        </authorList>
    </citation>
    <scope>NUCLEOTIDE SEQUENCE</scope>
    <source>
        <strain evidence="3">CBS 958.72</strain>
    </source>
</reference>
<feature type="chain" id="PRO_5042065572" evidence="2">
    <location>
        <begin position="22"/>
        <end position="249"/>
    </location>
</feature>
<organism evidence="3 4">
    <name type="scientific">Lasiosphaeria ovina</name>
    <dbReference type="NCBI Taxonomy" id="92902"/>
    <lineage>
        <taxon>Eukaryota</taxon>
        <taxon>Fungi</taxon>
        <taxon>Dikarya</taxon>
        <taxon>Ascomycota</taxon>
        <taxon>Pezizomycotina</taxon>
        <taxon>Sordariomycetes</taxon>
        <taxon>Sordariomycetidae</taxon>
        <taxon>Sordariales</taxon>
        <taxon>Lasiosphaeriaceae</taxon>
        <taxon>Lasiosphaeria</taxon>
    </lineage>
</organism>
<reference evidence="3" key="1">
    <citation type="journal article" date="2023" name="Mol. Phylogenet. Evol.">
        <title>Genome-scale phylogeny and comparative genomics of the fungal order Sordariales.</title>
        <authorList>
            <person name="Hensen N."/>
            <person name="Bonometti L."/>
            <person name="Westerberg I."/>
            <person name="Brannstrom I.O."/>
            <person name="Guillou S."/>
            <person name="Cros-Aarteil S."/>
            <person name="Calhoun S."/>
            <person name="Haridas S."/>
            <person name="Kuo A."/>
            <person name="Mondo S."/>
            <person name="Pangilinan J."/>
            <person name="Riley R."/>
            <person name="LaButti K."/>
            <person name="Andreopoulos B."/>
            <person name="Lipzen A."/>
            <person name="Chen C."/>
            <person name="Yan M."/>
            <person name="Daum C."/>
            <person name="Ng V."/>
            <person name="Clum A."/>
            <person name="Steindorff A."/>
            <person name="Ohm R.A."/>
            <person name="Martin F."/>
            <person name="Silar P."/>
            <person name="Natvig D.O."/>
            <person name="Lalanne C."/>
            <person name="Gautier V."/>
            <person name="Ament-Velasquez S.L."/>
            <person name="Kruys A."/>
            <person name="Hutchinson M.I."/>
            <person name="Powell A.J."/>
            <person name="Barry K."/>
            <person name="Miller A.N."/>
            <person name="Grigoriev I.V."/>
            <person name="Debuchy R."/>
            <person name="Gladieux P."/>
            <person name="Hiltunen Thoren M."/>
            <person name="Johannesson H."/>
        </authorList>
    </citation>
    <scope>NUCLEOTIDE SEQUENCE</scope>
    <source>
        <strain evidence="3">CBS 958.72</strain>
    </source>
</reference>
<accession>A0AAE0N4K4</accession>
<feature type="signal peptide" evidence="2">
    <location>
        <begin position="1"/>
        <end position="21"/>
    </location>
</feature>
<keyword evidence="4" id="KW-1185">Reference proteome</keyword>
<gene>
    <name evidence="3" type="ORF">B0T24DRAFT_596004</name>
</gene>
<protein>
    <submittedName>
        <fullName evidence="3">Uncharacterized protein</fullName>
    </submittedName>
</protein>
<evidence type="ECO:0000256" key="2">
    <source>
        <dbReference type="SAM" id="SignalP"/>
    </source>
</evidence>
<keyword evidence="2" id="KW-0732">Signal</keyword>
<sequence length="249" mass="27064">MQLPLPASVMAVLCVAGTASPSPPGPSPPQATDPGAYHVGTIVLFAERMINPLVFTLNLDPTARAVAADFERMHNLTDVSVAMPCMLAPQPQPQPQPQPFDGDELLDYVIWPMCCPLDRPADVWTGGPIKRAAFPFSLGHVFVSTRADPPNVKRPVDRGRARALLRAWRGATARCRSVPSTWRARPSTRTSSRGSPGRTRAPCSAGASGSIGRRSVFRLREFTEDDARQVLLLATFILIEVLPWLLPLL</sequence>
<evidence type="ECO:0000313" key="3">
    <source>
        <dbReference type="EMBL" id="KAK3369239.1"/>
    </source>
</evidence>
<comment type="caution">
    <text evidence="3">The sequence shown here is derived from an EMBL/GenBank/DDBJ whole genome shotgun (WGS) entry which is preliminary data.</text>
</comment>
<evidence type="ECO:0000313" key="4">
    <source>
        <dbReference type="Proteomes" id="UP001287356"/>
    </source>
</evidence>
<feature type="region of interest" description="Disordered" evidence="1">
    <location>
        <begin position="179"/>
        <end position="209"/>
    </location>
</feature>
<dbReference type="AlphaFoldDB" id="A0AAE0N4K4"/>
<evidence type="ECO:0000256" key="1">
    <source>
        <dbReference type="SAM" id="MobiDB-lite"/>
    </source>
</evidence>
<dbReference type="EMBL" id="JAULSN010000006">
    <property type="protein sequence ID" value="KAK3369239.1"/>
    <property type="molecule type" value="Genomic_DNA"/>
</dbReference>
<dbReference type="Proteomes" id="UP001287356">
    <property type="component" value="Unassembled WGS sequence"/>
</dbReference>
<name>A0AAE0N4K4_9PEZI</name>
<proteinExistence type="predicted"/>